<accession>A0ABY2XD12</accession>
<dbReference type="SUPFAM" id="SSF56281">
    <property type="entry name" value="Metallo-hydrolase/oxidoreductase"/>
    <property type="match status" value="1"/>
</dbReference>
<dbReference type="RefSeq" id="WP_138862268.1">
    <property type="nucleotide sequence ID" value="NZ_VCPC01000001.1"/>
</dbReference>
<evidence type="ECO:0000313" key="2">
    <source>
        <dbReference type="Proteomes" id="UP001191082"/>
    </source>
</evidence>
<evidence type="ECO:0008006" key="3">
    <source>
        <dbReference type="Google" id="ProtNLM"/>
    </source>
</evidence>
<name>A0ABY2XD12_9RHOB</name>
<dbReference type="InterPro" id="IPR036866">
    <property type="entry name" value="RibonucZ/Hydroxyglut_hydro"/>
</dbReference>
<reference evidence="1 2" key="1">
    <citation type="submission" date="2019-05" db="EMBL/GenBank/DDBJ databases">
        <title>Marivita sp. nov. isolated from sea sediment.</title>
        <authorList>
            <person name="Kim W."/>
        </authorList>
    </citation>
    <scope>NUCLEOTIDE SEQUENCE [LARGE SCALE GENOMIC DNA]</scope>
    <source>
        <strain evidence="1 2">CAU 1492</strain>
    </source>
</reference>
<protein>
    <recommendedName>
        <fullName evidence="3">DUF4336 domain-containing protein</fullName>
    </recommendedName>
</protein>
<dbReference type="InterPro" id="IPR025638">
    <property type="entry name" value="DUF4336"/>
</dbReference>
<dbReference type="EMBL" id="VCPC01000001">
    <property type="protein sequence ID" value="TMV14915.1"/>
    <property type="molecule type" value="Genomic_DNA"/>
</dbReference>
<dbReference type="PANTHER" id="PTHR33835">
    <property type="entry name" value="YALI0C07656P"/>
    <property type="match status" value="1"/>
</dbReference>
<comment type="caution">
    <text evidence="1">The sequence shown here is derived from an EMBL/GenBank/DDBJ whole genome shotgun (WGS) entry which is preliminary data.</text>
</comment>
<gene>
    <name evidence="1" type="ORF">FGK64_02745</name>
</gene>
<organism evidence="1 2">
    <name type="scientific">Arenibacterium halophilum</name>
    <dbReference type="NCBI Taxonomy" id="2583821"/>
    <lineage>
        <taxon>Bacteria</taxon>
        <taxon>Pseudomonadati</taxon>
        <taxon>Pseudomonadota</taxon>
        <taxon>Alphaproteobacteria</taxon>
        <taxon>Rhodobacterales</taxon>
        <taxon>Paracoccaceae</taxon>
        <taxon>Arenibacterium</taxon>
    </lineage>
</organism>
<dbReference type="PANTHER" id="PTHR33835:SF1">
    <property type="entry name" value="METALLO-BETA-LACTAMASE DOMAIN-CONTAINING PROTEIN"/>
    <property type="match status" value="1"/>
</dbReference>
<dbReference type="Proteomes" id="UP001191082">
    <property type="component" value="Unassembled WGS sequence"/>
</dbReference>
<proteinExistence type="predicted"/>
<keyword evidence="2" id="KW-1185">Reference proteome</keyword>
<evidence type="ECO:0000313" key="1">
    <source>
        <dbReference type="EMBL" id="TMV14915.1"/>
    </source>
</evidence>
<sequence>MIQDFASGVYLANGAEVSVAGFHYPTRMVVIALPCGGTLLWSPVTYSTTLANAVKTIGPVRHIVAPNSFHHLFMADWAAAFPDAHCHGAPGLAEKRPDLPLGDPLGPKPPAAWYGVIDHLIVETRLTTEIIAYHKPSRTVILTDLVQNFPRDWVRGWRRWVARADLLTAPRPTVPRKFRLAIRDRAALRHGVDDLLSKGADRVVMAHGAPIKTQGADALRHAFVWLKP</sequence>